<dbReference type="InterPro" id="IPR018356">
    <property type="entry name" value="Tscrpt_reg_HTH_DeoR_CS"/>
</dbReference>
<accession>A0A6A7YCH6</accession>
<gene>
    <name evidence="5" type="ORF">F0357_21005</name>
</gene>
<dbReference type="PANTHER" id="PTHR30363:SF55">
    <property type="entry name" value="HTH-TYPE TRANSCRIPTIONAL REGULATOR ULAR"/>
    <property type="match status" value="1"/>
</dbReference>
<dbReference type="Pfam" id="PF08220">
    <property type="entry name" value="HTH_DeoR"/>
    <property type="match status" value="1"/>
</dbReference>
<dbReference type="InterPro" id="IPR014036">
    <property type="entry name" value="DeoR-like_C"/>
</dbReference>
<dbReference type="GO" id="GO:0003677">
    <property type="term" value="F:DNA binding"/>
    <property type="evidence" value="ECO:0007669"/>
    <property type="project" value="UniProtKB-KW"/>
</dbReference>
<dbReference type="InterPro" id="IPR036388">
    <property type="entry name" value="WH-like_DNA-bd_sf"/>
</dbReference>
<keyword evidence="1" id="KW-0805">Transcription regulation</keyword>
<dbReference type="PRINTS" id="PR00037">
    <property type="entry name" value="HTHLACR"/>
</dbReference>
<evidence type="ECO:0000256" key="3">
    <source>
        <dbReference type="ARBA" id="ARBA00023163"/>
    </source>
</evidence>
<dbReference type="Proteomes" id="UP000332515">
    <property type="component" value="Unassembled WGS sequence"/>
</dbReference>
<dbReference type="PANTHER" id="PTHR30363">
    <property type="entry name" value="HTH-TYPE TRANSCRIPTIONAL REGULATOR SRLR-RELATED"/>
    <property type="match status" value="1"/>
</dbReference>
<dbReference type="AlphaFoldDB" id="A0A6A7YCH6"/>
<dbReference type="PROSITE" id="PS51000">
    <property type="entry name" value="HTH_DEOR_2"/>
    <property type="match status" value="1"/>
</dbReference>
<dbReference type="Pfam" id="PF00455">
    <property type="entry name" value="DeoRC"/>
    <property type="match status" value="1"/>
</dbReference>
<keyword evidence="2" id="KW-0238">DNA-binding</keyword>
<name>A0A6A7YCH6_9HYPH</name>
<dbReference type="GO" id="GO:0003700">
    <property type="term" value="F:DNA-binding transcription factor activity"/>
    <property type="evidence" value="ECO:0007669"/>
    <property type="project" value="InterPro"/>
</dbReference>
<dbReference type="SMART" id="SM00420">
    <property type="entry name" value="HTH_DEOR"/>
    <property type="match status" value="1"/>
</dbReference>
<keyword evidence="3" id="KW-0804">Transcription</keyword>
<evidence type="ECO:0000313" key="5">
    <source>
        <dbReference type="EMBL" id="MQT15089.1"/>
    </source>
</evidence>
<keyword evidence="6" id="KW-1185">Reference proteome</keyword>
<protein>
    <submittedName>
        <fullName evidence="5">DeoR/GlpR transcriptional regulator</fullName>
    </submittedName>
</protein>
<dbReference type="SMART" id="SM01134">
    <property type="entry name" value="DeoRC"/>
    <property type="match status" value="1"/>
</dbReference>
<dbReference type="Gene3D" id="1.10.10.10">
    <property type="entry name" value="Winged helix-like DNA-binding domain superfamily/Winged helix DNA-binding domain"/>
    <property type="match status" value="1"/>
</dbReference>
<dbReference type="RefSeq" id="WP_312861768.1">
    <property type="nucleotide sequence ID" value="NZ_VWNA01000003.1"/>
</dbReference>
<evidence type="ECO:0000256" key="1">
    <source>
        <dbReference type="ARBA" id="ARBA00023015"/>
    </source>
</evidence>
<sequence length="273" mass="28679">MTESDRHHAIVDLLAERPFASVRDLQEAFGVSAATIRRDIDKLHERGQVRKVYGGIASAAAIAPGQRPALPYSENRDIAVDQKRAIAAKASSLVADGDTLIIHGGSTCYNLGVLLAQRSVRIYTNSMPLAAYLGEQGICQLTVAGGDVYREPRLIYGADAVPAYYASKFFVGAQGIGAEGILESHPLLVKSIRQLGDCADEVILLADSRKFSIRARHAVLPLERIGRIITDSGLSDADAAMLEAAGVAILIADAPTASQAGAAYAGAIQGAAA</sequence>
<dbReference type="InterPro" id="IPR001034">
    <property type="entry name" value="DeoR_HTH"/>
</dbReference>
<comment type="caution">
    <text evidence="5">The sequence shown here is derived from an EMBL/GenBank/DDBJ whole genome shotgun (WGS) entry which is preliminary data.</text>
</comment>
<dbReference type="InterPro" id="IPR050313">
    <property type="entry name" value="Carb_Metab_HTH_regulators"/>
</dbReference>
<evidence type="ECO:0000259" key="4">
    <source>
        <dbReference type="PROSITE" id="PS51000"/>
    </source>
</evidence>
<dbReference type="InterPro" id="IPR036390">
    <property type="entry name" value="WH_DNA-bd_sf"/>
</dbReference>
<feature type="domain" description="HTH deoR-type" evidence="4">
    <location>
        <begin position="3"/>
        <end position="58"/>
    </location>
</feature>
<dbReference type="SUPFAM" id="SSF100950">
    <property type="entry name" value="NagB/RpiA/CoA transferase-like"/>
    <property type="match status" value="1"/>
</dbReference>
<proteinExistence type="predicted"/>
<dbReference type="SUPFAM" id="SSF46785">
    <property type="entry name" value="Winged helix' DNA-binding domain"/>
    <property type="match status" value="1"/>
</dbReference>
<dbReference type="InterPro" id="IPR037171">
    <property type="entry name" value="NagB/RpiA_transferase-like"/>
</dbReference>
<reference evidence="5 6" key="1">
    <citation type="submission" date="2019-09" db="EMBL/GenBank/DDBJ databases">
        <title>Segnochrobactrum spirostomi gen. nov., sp. nov., isolated from the ciliate Spirostomum cf. yagiui and description of a novel family, Segnochrobactraceae fam. nov. within the order Rhizobiales of the class Alphaproteobacteria.</title>
        <authorList>
            <person name="Akter S."/>
            <person name="Shazib S.U.A."/>
            <person name="Shin M.K."/>
        </authorList>
    </citation>
    <scope>NUCLEOTIDE SEQUENCE [LARGE SCALE GENOMIC DNA]</scope>
    <source>
        <strain evidence="5 6">Sp-1</strain>
    </source>
</reference>
<dbReference type="PROSITE" id="PS00894">
    <property type="entry name" value="HTH_DEOR_1"/>
    <property type="match status" value="1"/>
</dbReference>
<evidence type="ECO:0000256" key="2">
    <source>
        <dbReference type="ARBA" id="ARBA00023125"/>
    </source>
</evidence>
<organism evidence="5 6">
    <name type="scientific">Segnochrobactrum spirostomi</name>
    <dbReference type="NCBI Taxonomy" id="2608987"/>
    <lineage>
        <taxon>Bacteria</taxon>
        <taxon>Pseudomonadati</taxon>
        <taxon>Pseudomonadota</taxon>
        <taxon>Alphaproteobacteria</taxon>
        <taxon>Hyphomicrobiales</taxon>
        <taxon>Segnochrobactraceae</taxon>
        <taxon>Segnochrobactrum</taxon>
    </lineage>
</organism>
<dbReference type="EMBL" id="VWNA01000003">
    <property type="protein sequence ID" value="MQT15089.1"/>
    <property type="molecule type" value="Genomic_DNA"/>
</dbReference>
<evidence type="ECO:0000313" key="6">
    <source>
        <dbReference type="Proteomes" id="UP000332515"/>
    </source>
</evidence>